<evidence type="ECO:0000313" key="1">
    <source>
        <dbReference type="EMBL" id="USJ29139.1"/>
    </source>
</evidence>
<dbReference type="Proteomes" id="UP001055420">
    <property type="component" value="Chromosome"/>
</dbReference>
<dbReference type="RefSeq" id="WP_235166447.1">
    <property type="nucleotide sequence ID" value="NZ_CP098805.1"/>
</dbReference>
<proteinExistence type="predicted"/>
<dbReference type="EMBL" id="CP098805">
    <property type="protein sequence ID" value="USJ29139.1"/>
    <property type="molecule type" value="Genomic_DNA"/>
</dbReference>
<sequence length="52" mass="6107">MSTINKQKELKEKIILGLKKTHENVIAFKKQKNTELVVMRGDEIVKIKPWET</sequence>
<organism evidence="1 2">
    <name type="scientific">Dyadobacter chenhuakuii</name>
    <dbReference type="NCBI Taxonomy" id="2909339"/>
    <lineage>
        <taxon>Bacteria</taxon>
        <taxon>Pseudomonadati</taxon>
        <taxon>Bacteroidota</taxon>
        <taxon>Cytophagia</taxon>
        <taxon>Cytophagales</taxon>
        <taxon>Spirosomataceae</taxon>
        <taxon>Dyadobacter</taxon>
    </lineage>
</organism>
<protein>
    <submittedName>
        <fullName evidence="1">Uncharacterized protein</fullName>
    </submittedName>
</protein>
<keyword evidence="2" id="KW-1185">Reference proteome</keyword>
<name>A0ABY4XFN8_9BACT</name>
<accession>A0ABY4XFN8</accession>
<evidence type="ECO:0000313" key="2">
    <source>
        <dbReference type="Proteomes" id="UP001055420"/>
    </source>
</evidence>
<reference evidence="1" key="1">
    <citation type="submission" date="2022-06" db="EMBL/GenBank/DDBJ databases">
        <title>Novel species in genus Dyadobacter.</title>
        <authorList>
            <person name="Ma C."/>
        </authorList>
    </citation>
    <scope>NUCLEOTIDE SEQUENCE</scope>
    <source>
        <strain evidence="1">CY22</strain>
    </source>
</reference>
<gene>
    <name evidence="1" type="ORF">NFI80_14775</name>
</gene>